<evidence type="ECO:0000256" key="2">
    <source>
        <dbReference type="ARBA" id="ARBA00022801"/>
    </source>
</evidence>
<name>Q1D8X7_MYXXD</name>
<keyword evidence="3" id="KW-0460">Magnesium</keyword>
<dbReference type="AlphaFoldDB" id="Q1D8X7"/>
<dbReference type="GO" id="GO:0046872">
    <property type="term" value="F:metal ion binding"/>
    <property type="evidence" value="ECO:0007669"/>
    <property type="project" value="UniProtKB-KW"/>
</dbReference>
<dbReference type="PANTHER" id="PTHR43344">
    <property type="entry name" value="PHOSPHOSERINE PHOSPHATASE"/>
    <property type="match status" value="1"/>
</dbReference>
<dbReference type="Gene3D" id="1.20.1440.100">
    <property type="entry name" value="SG protein - dephosphorylation function"/>
    <property type="match status" value="1"/>
</dbReference>
<dbReference type="NCBIfam" id="TIGR01488">
    <property type="entry name" value="HAD-SF-IB"/>
    <property type="match status" value="1"/>
</dbReference>
<dbReference type="PANTHER" id="PTHR43344:SF13">
    <property type="entry name" value="PHOSPHATASE RV3661-RELATED"/>
    <property type="match status" value="1"/>
</dbReference>
<gene>
    <name evidence="4" type="ordered locus">MXAN_2679</name>
</gene>
<dbReference type="InterPro" id="IPR006385">
    <property type="entry name" value="HAD_hydro_SerB1"/>
</dbReference>
<reference evidence="4 5" key="1">
    <citation type="journal article" date="2006" name="Proc. Natl. Acad. Sci. U.S.A.">
        <title>Evolution of sensory complexity recorded in a myxobacterial genome.</title>
        <authorList>
            <person name="Goldman B.S."/>
            <person name="Nierman W.C."/>
            <person name="Kaiser D."/>
            <person name="Slater S.C."/>
            <person name="Durkin A.S."/>
            <person name="Eisen J.A."/>
            <person name="Ronning C.M."/>
            <person name="Barbazuk W.B."/>
            <person name="Blanchard M."/>
            <person name="Field C."/>
            <person name="Halling C."/>
            <person name="Hinkle G."/>
            <person name="Iartchuk O."/>
            <person name="Kim H.S."/>
            <person name="Mackenzie C."/>
            <person name="Madupu R."/>
            <person name="Miller N."/>
            <person name="Shvartsbeyn A."/>
            <person name="Sullivan S.A."/>
            <person name="Vaudin M."/>
            <person name="Wiegand R."/>
            <person name="Kaplan H.B."/>
        </authorList>
    </citation>
    <scope>NUCLEOTIDE SEQUENCE [LARGE SCALE GENOMIC DNA]</scope>
    <source>
        <strain evidence="5">DK1622</strain>
    </source>
</reference>
<proteinExistence type="predicted"/>
<evidence type="ECO:0000256" key="1">
    <source>
        <dbReference type="ARBA" id="ARBA00022723"/>
    </source>
</evidence>
<dbReference type="eggNOG" id="COG0560">
    <property type="taxonomic scope" value="Bacteria"/>
</dbReference>
<dbReference type="EnsemblBacteria" id="ABF92316">
    <property type="protein sequence ID" value="ABF92316"/>
    <property type="gene ID" value="MXAN_2679"/>
</dbReference>
<evidence type="ECO:0000313" key="5">
    <source>
        <dbReference type="Proteomes" id="UP000002402"/>
    </source>
</evidence>
<dbReference type="SUPFAM" id="SSF56784">
    <property type="entry name" value="HAD-like"/>
    <property type="match status" value="1"/>
</dbReference>
<dbReference type="InterPro" id="IPR036412">
    <property type="entry name" value="HAD-like_sf"/>
</dbReference>
<keyword evidence="2 4" id="KW-0378">Hydrolase</keyword>
<dbReference type="STRING" id="246197.MXAN_2679"/>
<dbReference type="InterPro" id="IPR023214">
    <property type="entry name" value="HAD_sf"/>
</dbReference>
<keyword evidence="1" id="KW-0479">Metal-binding</keyword>
<dbReference type="Proteomes" id="UP000002402">
    <property type="component" value="Chromosome"/>
</dbReference>
<dbReference type="EMBL" id="CP000113">
    <property type="protein sequence ID" value="ABF92316.1"/>
    <property type="molecule type" value="Genomic_DNA"/>
</dbReference>
<accession>Q1D8X7</accession>
<dbReference type="Pfam" id="PF12710">
    <property type="entry name" value="HAD"/>
    <property type="match status" value="1"/>
</dbReference>
<sequence length="259" mass="27979">MCGGVRSVLRHPSGGIRGPGVAVAFFDLDKTLIAANSGSLWIRRELELGHISRFQALRASLWIARYHLGFVSMQDAVARAIAQLAGTPARPLQERTAVFYEEQVRPLYRPGAWAVLDAHRRAGERLVLLTSSTGYLSELVARELGLDAVLCNRFEVDGAGLHTGRALGTICFGEGKRVCAEAYVREAGVALSACAFYTDSYSDLSVMEVVGRPVAVHPDHRLRRHARKRGWPVVDWGVPPGGDVPAVPPAPPVVPSTGP</sequence>
<protein>
    <submittedName>
        <fullName evidence="4">HAD-superfamily subfamily IB hydrolase, TIGR01490</fullName>
    </submittedName>
</protein>
<evidence type="ECO:0000313" key="4">
    <source>
        <dbReference type="EMBL" id="ABF92316.1"/>
    </source>
</evidence>
<organism evidence="4 5">
    <name type="scientific">Myxococcus xanthus (strain DK1622)</name>
    <dbReference type="NCBI Taxonomy" id="246197"/>
    <lineage>
        <taxon>Bacteria</taxon>
        <taxon>Pseudomonadati</taxon>
        <taxon>Myxococcota</taxon>
        <taxon>Myxococcia</taxon>
        <taxon>Myxococcales</taxon>
        <taxon>Cystobacterineae</taxon>
        <taxon>Myxococcaceae</taxon>
        <taxon>Myxococcus</taxon>
    </lineage>
</organism>
<evidence type="ECO:0000256" key="3">
    <source>
        <dbReference type="ARBA" id="ARBA00022842"/>
    </source>
</evidence>
<dbReference type="NCBIfam" id="TIGR01490">
    <property type="entry name" value="HAD-SF-IB-hyp1"/>
    <property type="match status" value="1"/>
</dbReference>
<dbReference type="HOGENOM" id="CLU_052657_1_1_7"/>
<keyword evidence="5" id="KW-1185">Reference proteome</keyword>
<dbReference type="Gene3D" id="3.40.50.1000">
    <property type="entry name" value="HAD superfamily/HAD-like"/>
    <property type="match status" value="1"/>
</dbReference>
<dbReference type="KEGG" id="mxa:MXAN_2679"/>
<dbReference type="InterPro" id="IPR050582">
    <property type="entry name" value="HAD-like_SerB"/>
</dbReference>
<dbReference type="GO" id="GO:0016787">
    <property type="term" value="F:hydrolase activity"/>
    <property type="evidence" value="ECO:0007669"/>
    <property type="project" value="UniProtKB-KW"/>
</dbReference>